<reference evidence="8" key="1">
    <citation type="submission" date="2019-12" db="EMBL/GenBank/DDBJ databases">
        <title>Genome sequencing and annotation of Brassica cretica.</title>
        <authorList>
            <person name="Studholme D.J."/>
            <person name="Sarris P.F."/>
        </authorList>
    </citation>
    <scope>NUCLEOTIDE SEQUENCE</scope>
    <source>
        <strain evidence="8">PFS-001/15</strain>
        <tissue evidence="8">Leaf</tissue>
    </source>
</reference>
<protein>
    <recommendedName>
        <fullName evidence="7">WRKY domain-containing protein</fullName>
    </recommendedName>
</protein>
<dbReference type="AlphaFoldDB" id="A0A8S9HBU8"/>
<name>A0A8S9HBU8_BRACR</name>
<gene>
    <name evidence="8" type="ORF">F2Q68_00034903</name>
</gene>
<dbReference type="PANTHER" id="PTHR32096:SF140">
    <property type="entry name" value="WRKY TRANSCRIPTION FACTOR 14-RELATED"/>
    <property type="match status" value="1"/>
</dbReference>
<dbReference type="InterPro" id="IPR044810">
    <property type="entry name" value="WRKY_plant"/>
</dbReference>
<dbReference type="SUPFAM" id="SSF118290">
    <property type="entry name" value="WRKY DNA-binding domain"/>
    <property type="match status" value="1"/>
</dbReference>
<proteinExistence type="predicted"/>
<evidence type="ECO:0000256" key="6">
    <source>
        <dbReference type="SAM" id="MobiDB-lite"/>
    </source>
</evidence>
<evidence type="ECO:0000313" key="9">
    <source>
        <dbReference type="Proteomes" id="UP000712281"/>
    </source>
</evidence>
<accession>A0A8S9HBU8</accession>
<dbReference type="PANTHER" id="PTHR32096">
    <property type="entry name" value="WRKY TRANSCRIPTION FACTOR 30-RELATED-RELATED"/>
    <property type="match status" value="1"/>
</dbReference>
<dbReference type="SMART" id="SM00774">
    <property type="entry name" value="WRKY"/>
    <property type="match status" value="1"/>
</dbReference>
<dbReference type="Gene3D" id="2.20.25.80">
    <property type="entry name" value="WRKY domain"/>
    <property type="match status" value="1"/>
</dbReference>
<dbReference type="EMBL" id="QGKW02001988">
    <property type="protein sequence ID" value="KAF2554167.1"/>
    <property type="molecule type" value="Genomic_DNA"/>
</dbReference>
<dbReference type="PROSITE" id="PS50811">
    <property type="entry name" value="WRKY"/>
    <property type="match status" value="1"/>
</dbReference>
<feature type="non-terminal residue" evidence="8">
    <location>
        <position position="1"/>
    </location>
</feature>
<keyword evidence="2" id="KW-0805">Transcription regulation</keyword>
<evidence type="ECO:0000256" key="5">
    <source>
        <dbReference type="ARBA" id="ARBA00023242"/>
    </source>
</evidence>
<organism evidence="8 9">
    <name type="scientific">Brassica cretica</name>
    <name type="common">Mustard</name>
    <dbReference type="NCBI Taxonomy" id="69181"/>
    <lineage>
        <taxon>Eukaryota</taxon>
        <taxon>Viridiplantae</taxon>
        <taxon>Streptophyta</taxon>
        <taxon>Embryophyta</taxon>
        <taxon>Tracheophyta</taxon>
        <taxon>Spermatophyta</taxon>
        <taxon>Magnoliopsida</taxon>
        <taxon>eudicotyledons</taxon>
        <taxon>Gunneridae</taxon>
        <taxon>Pentapetalae</taxon>
        <taxon>rosids</taxon>
        <taxon>malvids</taxon>
        <taxon>Brassicales</taxon>
        <taxon>Brassicaceae</taxon>
        <taxon>Brassiceae</taxon>
        <taxon>Brassica</taxon>
    </lineage>
</organism>
<keyword evidence="5" id="KW-0539">Nucleus</keyword>
<evidence type="ECO:0000313" key="8">
    <source>
        <dbReference type="EMBL" id="KAF2554167.1"/>
    </source>
</evidence>
<sequence>MDNFQGDLTDVVRGIGGHMLSPEISSSPNILPLPQPSPSDLHMNPFGDPFVSMTDPLLQELNAVTNSSHFSTAGYNANNNNGFLVPKVVLEDDQIKSQCSIFPRIRISHSNIIHESSPCNSPAMSAHVVAAAAAASPRGIINANTNSPRNCLLVDGNTFSSQIQISSPRNIGLKRRKSQAKKVVCIPAPAAMNSRSSGEVVPSDLWAWRKYGQKPIKGSPFPRYYINSYHTRVTIDAAAQKVVQQENKSKEAEPIQACWLLHILPNITIPGPGFSEWLGKLEMLETSALGLGQDLDLLLVLEGAMTNSTYVSRFSFILIPYQFKVRDRFLAYTTCMHLIGVLILSYEHGLSLTVDHFEALLRLQIIKDTYKYRLVPRNFMSVVKGFTSNFNSWKKFFFFVRVDAASVEKSCIPLFRRLPNDRPSINPLAPFPEDIIAVRDLLWNGPFFWTSFMPKRVRKALRFVHPSPALGGETGSDSEPDDQGPDTAPTHATGLNSLKGKDIDLGDLEFSVDECMLPGWDPDLAFGDGSGTSEVPIPDFDHFFVGLPSGFDAPPSTNESGRPKVIAEGSRIINEGMNLLGSAIEASHREAMIYRFKAEKAEKDLARMRDEMLARDAQLARDHARAVRRAERKGKREIFEVMKTHASQFQVEYGNLKDAFNSLGDFRECRGSVGSLWKTRAVDYVFEREMELMKGGMKDHAHAETLISPIDGRIQGFWDPIPVSPDTVETTTEFAGDDEEVNYPADAFGASLSGNFNFD</sequence>
<dbReference type="InterPro" id="IPR036576">
    <property type="entry name" value="WRKY_dom_sf"/>
</dbReference>
<dbReference type="GO" id="GO:0003700">
    <property type="term" value="F:DNA-binding transcription factor activity"/>
    <property type="evidence" value="ECO:0007669"/>
    <property type="project" value="InterPro"/>
</dbReference>
<keyword evidence="4" id="KW-0804">Transcription</keyword>
<evidence type="ECO:0000256" key="3">
    <source>
        <dbReference type="ARBA" id="ARBA00023125"/>
    </source>
</evidence>
<feature type="domain" description="WRKY" evidence="7">
    <location>
        <begin position="197"/>
        <end position="247"/>
    </location>
</feature>
<evidence type="ECO:0000256" key="4">
    <source>
        <dbReference type="ARBA" id="ARBA00023163"/>
    </source>
</evidence>
<dbReference type="GO" id="GO:0000976">
    <property type="term" value="F:transcription cis-regulatory region binding"/>
    <property type="evidence" value="ECO:0007669"/>
    <property type="project" value="TreeGrafter"/>
</dbReference>
<dbReference type="Proteomes" id="UP000712281">
    <property type="component" value="Unassembled WGS sequence"/>
</dbReference>
<dbReference type="InterPro" id="IPR003657">
    <property type="entry name" value="WRKY_dom"/>
</dbReference>
<dbReference type="GO" id="GO:0005634">
    <property type="term" value="C:nucleus"/>
    <property type="evidence" value="ECO:0007669"/>
    <property type="project" value="UniProtKB-SubCell"/>
</dbReference>
<comment type="caution">
    <text evidence="8">The sequence shown here is derived from an EMBL/GenBank/DDBJ whole genome shotgun (WGS) entry which is preliminary data.</text>
</comment>
<dbReference type="Pfam" id="PF03106">
    <property type="entry name" value="WRKY"/>
    <property type="match status" value="1"/>
</dbReference>
<keyword evidence="3" id="KW-0238">DNA-binding</keyword>
<feature type="region of interest" description="Disordered" evidence="6">
    <location>
        <begin position="468"/>
        <end position="498"/>
    </location>
</feature>
<evidence type="ECO:0000256" key="1">
    <source>
        <dbReference type="ARBA" id="ARBA00004123"/>
    </source>
</evidence>
<evidence type="ECO:0000259" key="7">
    <source>
        <dbReference type="PROSITE" id="PS50811"/>
    </source>
</evidence>
<comment type="subcellular location">
    <subcellularLocation>
        <location evidence="1">Nucleus</location>
    </subcellularLocation>
</comment>
<evidence type="ECO:0000256" key="2">
    <source>
        <dbReference type="ARBA" id="ARBA00023015"/>
    </source>
</evidence>